<reference evidence="1" key="1">
    <citation type="submission" date="2022-10" db="EMBL/GenBank/DDBJ databases">
        <title>Complete Genome of Trichothecium roseum strain YXFP-22015, a Plant Pathogen Isolated from Citrus.</title>
        <authorList>
            <person name="Wang Y."/>
            <person name="Zhu L."/>
        </authorList>
    </citation>
    <scope>NUCLEOTIDE SEQUENCE</scope>
    <source>
        <strain evidence="1">YXFP-22015</strain>
    </source>
</reference>
<dbReference type="Proteomes" id="UP001163324">
    <property type="component" value="Chromosome 1"/>
</dbReference>
<keyword evidence="2" id="KW-1185">Reference proteome</keyword>
<proteinExistence type="predicted"/>
<evidence type="ECO:0000313" key="2">
    <source>
        <dbReference type="Proteomes" id="UP001163324"/>
    </source>
</evidence>
<protein>
    <submittedName>
        <fullName evidence="1">Uncharacterized protein</fullName>
    </submittedName>
</protein>
<accession>A0ACC0VF53</accession>
<organism evidence="1 2">
    <name type="scientific">Trichothecium roseum</name>
    <dbReference type="NCBI Taxonomy" id="47278"/>
    <lineage>
        <taxon>Eukaryota</taxon>
        <taxon>Fungi</taxon>
        <taxon>Dikarya</taxon>
        <taxon>Ascomycota</taxon>
        <taxon>Pezizomycotina</taxon>
        <taxon>Sordariomycetes</taxon>
        <taxon>Hypocreomycetidae</taxon>
        <taxon>Hypocreales</taxon>
        <taxon>Hypocreales incertae sedis</taxon>
        <taxon>Trichothecium</taxon>
    </lineage>
</organism>
<evidence type="ECO:0000313" key="1">
    <source>
        <dbReference type="EMBL" id="KAI9904340.1"/>
    </source>
</evidence>
<sequence length="631" mass="70101">MATRAVEMVRFNGRYYITYHPYEGFLQGLGADIVRAIPEDARDYQSWLLAMRTGYAQMQLDLELSQHSDSPISSSSSASDPADQIPGTLRRFECLPTLMPRLGLFNVSYVYEINLDNEIFSVNHGAHYRLDSIPRNADIWLHAIVPSAYVDEVTVTPVLCPHNFMAWPGRPRRDPAPRPHGYTMTTSEPRISIAEGGGMFLTRVTAEILMEYRVEIMRFGGEWEASSPVFRELAHAIVSVASGQARFCGISNPFESPRSTEHLMEVAKSVDSRLESGEDSLVEFDAMFQRCGRDAGIAPLATTYVLEGVIVSLSTTVDALAVSNVVDWGLDRGYGDFQALVMSLFEVILVEVVSPKLGPPRIMMSRTLALSPLREQPCQSSHPLERPPLGPFESPCSRSGEDSMSHGSCADTVPGLERNYPGLAAMVNFFRSSADRAAAARNRGILTTEMLNLVLDTSDSDCCREIARASEELRDRELGRYWLNDKTRLSAEPLIRYRPSVLGEGHSQGQEPVPERLVAFNFEQTSTGHRRAMVQSAFNPWDGDLVEWIPVIGGHRRALMLDVTVRFIDDESETEGETDRGSTRSTMGSRYEDDDDDGNDDAENDAGDEPHCNRLVGSVTLTMNTRHETAT</sequence>
<gene>
    <name evidence="1" type="ORF">N3K66_000869</name>
</gene>
<comment type="caution">
    <text evidence="1">The sequence shown here is derived from an EMBL/GenBank/DDBJ whole genome shotgun (WGS) entry which is preliminary data.</text>
</comment>
<name>A0ACC0VF53_9HYPO</name>
<dbReference type="EMBL" id="CM047940">
    <property type="protein sequence ID" value="KAI9904340.1"/>
    <property type="molecule type" value="Genomic_DNA"/>
</dbReference>